<evidence type="ECO:0000313" key="2">
    <source>
        <dbReference type="EMBL" id="KAK3585475.1"/>
    </source>
</evidence>
<proteinExistence type="predicted"/>
<dbReference type="Proteomes" id="UP001195483">
    <property type="component" value="Unassembled WGS sequence"/>
</dbReference>
<name>A0AAE0S5U3_9BIVA</name>
<reference evidence="2" key="2">
    <citation type="journal article" date="2021" name="Genome Biol. Evol.">
        <title>Developing a high-quality reference genome for a parasitic bivalve with doubly uniparental inheritance (Bivalvia: Unionida).</title>
        <authorList>
            <person name="Smith C.H."/>
        </authorList>
    </citation>
    <scope>NUCLEOTIDE SEQUENCE</scope>
    <source>
        <strain evidence="2">CHS0354</strain>
        <tissue evidence="2">Mantle</tissue>
    </source>
</reference>
<protein>
    <submittedName>
        <fullName evidence="2">Uncharacterized protein</fullName>
    </submittedName>
</protein>
<evidence type="ECO:0000256" key="1">
    <source>
        <dbReference type="SAM" id="MobiDB-lite"/>
    </source>
</evidence>
<reference evidence="2" key="3">
    <citation type="submission" date="2023-05" db="EMBL/GenBank/DDBJ databases">
        <authorList>
            <person name="Smith C.H."/>
        </authorList>
    </citation>
    <scope>NUCLEOTIDE SEQUENCE</scope>
    <source>
        <strain evidence="2">CHS0354</strain>
        <tissue evidence="2">Mantle</tissue>
    </source>
</reference>
<keyword evidence="3" id="KW-1185">Reference proteome</keyword>
<feature type="compositionally biased region" description="Acidic residues" evidence="1">
    <location>
        <begin position="47"/>
        <end position="59"/>
    </location>
</feature>
<reference evidence="2" key="1">
    <citation type="journal article" date="2021" name="Genome Biol. Evol.">
        <title>A High-Quality Reference Genome for a Parasitic Bivalve with Doubly Uniparental Inheritance (Bivalvia: Unionida).</title>
        <authorList>
            <person name="Smith C.H."/>
        </authorList>
    </citation>
    <scope>NUCLEOTIDE SEQUENCE</scope>
    <source>
        <strain evidence="2">CHS0354</strain>
    </source>
</reference>
<feature type="region of interest" description="Disordered" evidence="1">
    <location>
        <begin position="32"/>
        <end position="59"/>
    </location>
</feature>
<organism evidence="2 3">
    <name type="scientific">Potamilus streckersoni</name>
    <dbReference type="NCBI Taxonomy" id="2493646"/>
    <lineage>
        <taxon>Eukaryota</taxon>
        <taxon>Metazoa</taxon>
        <taxon>Spiralia</taxon>
        <taxon>Lophotrochozoa</taxon>
        <taxon>Mollusca</taxon>
        <taxon>Bivalvia</taxon>
        <taxon>Autobranchia</taxon>
        <taxon>Heteroconchia</taxon>
        <taxon>Palaeoheterodonta</taxon>
        <taxon>Unionida</taxon>
        <taxon>Unionoidea</taxon>
        <taxon>Unionidae</taxon>
        <taxon>Ambleminae</taxon>
        <taxon>Lampsilini</taxon>
        <taxon>Potamilus</taxon>
    </lineage>
</organism>
<dbReference type="AlphaFoldDB" id="A0AAE0S5U3"/>
<comment type="caution">
    <text evidence="2">The sequence shown here is derived from an EMBL/GenBank/DDBJ whole genome shotgun (WGS) entry which is preliminary data.</text>
</comment>
<feature type="non-terminal residue" evidence="2">
    <location>
        <position position="1"/>
    </location>
</feature>
<gene>
    <name evidence="2" type="ORF">CHS0354_003324</name>
</gene>
<sequence>SVTESVCDMHAEFASRKFDEIRECHNNIMELANRSDAGSSESSSVENVEEDSNEMSDDN</sequence>
<accession>A0AAE0S5U3</accession>
<evidence type="ECO:0000313" key="3">
    <source>
        <dbReference type="Proteomes" id="UP001195483"/>
    </source>
</evidence>
<dbReference type="EMBL" id="JAEAOA010000270">
    <property type="protein sequence ID" value="KAK3585475.1"/>
    <property type="molecule type" value="Genomic_DNA"/>
</dbReference>